<dbReference type="Proteomes" id="UP000027986">
    <property type="component" value="Chromosome"/>
</dbReference>
<proteinExistence type="predicted"/>
<gene>
    <name evidence="2" type="ORF">HX89_07715</name>
</gene>
<dbReference type="HOGENOM" id="CLU_1118743_0_0_11"/>
<protein>
    <submittedName>
        <fullName evidence="2">Uncharacterized protein</fullName>
    </submittedName>
</protein>
<dbReference type="AlphaFoldDB" id="A0A075JL93"/>
<dbReference type="KEGG" id="dni:HX89_07715"/>
<evidence type="ECO:0000313" key="3">
    <source>
        <dbReference type="Proteomes" id="UP000027986"/>
    </source>
</evidence>
<reference evidence="2 3" key="1">
    <citation type="submission" date="2014-07" db="EMBL/GenBank/DDBJ databases">
        <title>Genome Sequencing of Dermacoccus nishinomiyaensis.</title>
        <authorList>
            <person name="Hong K.W."/>
            <person name="Chan K.G."/>
        </authorList>
    </citation>
    <scope>NUCLEOTIDE SEQUENCE [LARGE SCALE GENOMIC DNA]</scope>
    <source>
        <strain evidence="2 3">M25</strain>
    </source>
</reference>
<dbReference type="EMBL" id="CP008889">
    <property type="protein sequence ID" value="AIF40848.1"/>
    <property type="molecule type" value="Genomic_DNA"/>
</dbReference>
<sequence length="248" mass="25920">MVTVREGGEALHVHAQDLGERGTLGLAELGVARRDVLHRAVPLAQLYAGERGSLRDGTRRGGKALTGQGACEGVGAGVGVVTGGLDGGTDAVGQLAGAFLRDGDECLLAPELDEVRDDLRGESVVAVGHRAVAGFGEDVGARRATAPARTCRRGLAFGDEAVSEQSVEVTAHGRGREVHPLPQLGRRHGAVLGDGRTDAFAGRGGRCRCVRGHLLRAHVRGRVHGRPPSRERLTPKLTTPMLRNSLGE</sequence>
<evidence type="ECO:0000256" key="1">
    <source>
        <dbReference type="SAM" id="MobiDB-lite"/>
    </source>
</evidence>
<evidence type="ECO:0000313" key="2">
    <source>
        <dbReference type="EMBL" id="AIF40848.1"/>
    </source>
</evidence>
<accession>A0A075JL93</accession>
<name>A0A075JL93_9MICO</name>
<keyword evidence="3" id="KW-1185">Reference proteome</keyword>
<feature type="region of interest" description="Disordered" evidence="1">
    <location>
        <begin position="223"/>
        <end position="248"/>
    </location>
</feature>
<organism evidence="2 3">
    <name type="scientific">Dermacoccus nishinomiyaensis</name>
    <dbReference type="NCBI Taxonomy" id="1274"/>
    <lineage>
        <taxon>Bacteria</taxon>
        <taxon>Bacillati</taxon>
        <taxon>Actinomycetota</taxon>
        <taxon>Actinomycetes</taxon>
        <taxon>Micrococcales</taxon>
        <taxon>Dermacoccaceae</taxon>
        <taxon>Dermacoccus</taxon>
    </lineage>
</organism>